<reference evidence="6" key="1">
    <citation type="submission" date="2017-02" db="UniProtKB">
        <authorList>
            <consortium name="WormBaseParasite"/>
        </authorList>
    </citation>
    <scope>IDENTIFICATION</scope>
</reference>
<dbReference type="GO" id="GO:0035556">
    <property type="term" value="P:intracellular signal transduction"/>
    <property type="evidence" value="ECO:0007669"/>
    <property type="project" value="InterPro"/>
</dbReference>
<proteinExistence type="predicted"/>
<dbReference type="PANTHER" id="PTHR16206:SF4">
    <property type="entry name" value="PROTEIN LET-99"/>
    <property type="match status" value="1"/>
</dbReference>
<protein>
    <submittedName>
        <fullName evidence="6">DEP domain-containing protein</fullName>
    </submittedName>
</protein>
<evidence type="ECO:0000313" key="3">
    <source>
        <dbReference type="EMBL" id="VDN60062.1"/>
    </source>
</evidence>
<reference evidence="3 5" key="2">
    <citation type="submission" date="2018-11" db="EMBL/GenBank/DDBJ databases">
        <authorList>
            <consortium name="Pathogen Informatics"/>
        </authorList>
    </citation>
    <scope>NUCLEOTIDE SEQUENCE [LARGE SCALE GENOMIC DNA]</scope>
</reference>
<gene>
    <name evidence="3" type="ORF">DME_LOCUS10035</name>
</gene>
<evidence type="ECO:0000256" key="1">
    <source>
        <dbReference type="SAM" id="MobiDB-lite"/>
    </source>
</evidence>
<dbReference type="SUPFAM" id="SSF46785">
    <property type="entry name" value="Winged helix' DNA-binding domain"/>
    <property type="match status" value="1"/>
</dbReference>
<dbReference type="Proteomes" id="UP000274756">
    <property type="component" value="Unassembled WGS sequence"/>
</dbReference>
<evidence type="ECO:0000313" key="5">
    <source>
        <dbReference type="Proteomes" id="UP000274756"/>
    </source>
</evidence>
<dbReference type="InterPro" id="IPR000591">
    <property type="entry name" value="DEP_dom"/>
</dbReference>
<feature type="domain" description="DEP" evidence="2">
    <location>
        <begin position="50"/>
        <end position="131"/>
    </location>
</feature>
<dbReference type="SMART" id="SM00049">
    <property type="entry name" value="DEP"/>
    <property type="match status" value="1"/>
</dbReference>
<dbReference type="AlphaFoldDB" id="A0A0N4UIG4"/>
<organism evidence="4 6">
    <name type="scientific">Dracunculus medinensis</name>
    <name type="common">Guinea worm</name>
    <dbReference type="NCBI Taxonomy" id="318479"/>
    <lineage>
        <taxon>Eukaryota</taxon>
        <taxon>Metazoa</taxon>
        <taxon>Ecdysozoa</taxon>
        <taxon>Nematoda</taxon>
        <taxon>Chromadorea</taxon>
        <taxon>Rhabditida</taxon>
        <taxon>Spirurina</taxon>
        <taxon>Dracunculoidea</taxon>
        <taxon>Dracunculidae</taxon>
        <taxon>Dracunculus</taxon>
    </lineage>
</organism>
<feature type="compositionally biased region" description="Low complexity" evidence="1">
    <location>
        <begin position="260"/>
        <end position="274"/>
    </location>
</feature>
<evidence type="ECO:0000313" key="4">
    <source>
        <dbReference type="Proteomes" id="UP000038040"/>
    </source>
</evidence>
<dbReference type="WBParaSite" id="DME_0000739701-mRNA-1">
    <property type="protein sequence ID" value="DME_0000739701-mRNA-1"/>
    <property type="gene ID" value="DME_0000739701"/>
</dbReference>
<accession>A0A0N4UIG4</accession>
<sequence>MAGNVFLKSFRSDFSIKNENEKSVDDEKQNSTFEGCFRATRMWNEILMRFHDGMPRKRHRRYLRSFDNCFTGEEAVEFLMNELPKLLSEKKDITRTNCALLLNKFINRNLMESVRDKNSAFKECDIYRFTARNKSTKASIRRANSFNERYDVKNDVGSSQALQGGPYNGEKFFQARIFIESYQPSLLKSRRLSSSHGDLPSVSVPKFCKSNESIESNRAVINFKLKDKDCIKHTNNLIGSEKDGKSRLDDVISKLAQINQSSNSSIQNQNPISSGKVVSDEDSSSTNQTINFQSSIHEYCSSKHPIVNIDRAPAVSDNIIQNSLNDVAKETKINQIGSSECLKNENFFSVHRVVRSANDLIRSPQALCSSGNLRNFGKVIQRCASPNEKIEEFRSEFKFFSKDTNEYPLVDCDVDKVWKNALLIRLKNLLQVDFLFEVFHHGFTGRDLRWNCEKVGSKGIVQVRGEEDGLSNYLLAMMRCLSRWPFDNELVDKNVIYPGFELDVFENICDHFMKELSIMPLSIALSILNVVNEIARRNRSSSRRNTKIETIFLGSNTPVRRIIDVKKKIERWSSRDTPECASTNFVRLPYYQNNVSISSPKFCAKQSNDSSLIQHFNPTNSGNSGENLTFDAIICRLPGLQTSPELIERLKELNKLSNKDKNQTNFIRNKSSYSSKAPPLGYNPLVANIRFSDIPVLIECVSLILLTIRPPLRRKLHYLIRFMQRISRNHCLRLDSNQGNRYVVLDRLSDCIIAPSEKIDHLKCLHLVTFLIDNESELFAIPKNFKIIVESELKSKKNGDVCF</sequence>
<feature type="region of interest" description="Disordered" evidence="1">
    <location>
        <begin position="260"/>
        <end position="286"/>
    </location>
</feature>
<dbReference type="InterPro" id="IPR036388">
    <property type="entry name" value="WH-like_DNA-bd_sf"/>
</dbReference>
<dbReference type="PANTHER" id="PTHR16206">
    <property type="entry name" value="DEP DOMAIN-CONTAINING"/>
    <property type="match status" value="1"/>
</dbReference>
<dbReference type="PROSITE" id="PS50186">
    <property type="entry name" value="DEP"/>
    <property type="match status" value="1"/>
</dbReference>
<dbReference type="Gene3D" id="1.10.10.10">
    <property type="entry name" value="Winged helix-like DNA-binding domain superfamily/Winged helix DNA-binding domain"/>
    <property type="match status" value="1"/>
</dbReference>
<dbReference type="Pfam" id="PF00610">
    <property type="entry name" value="DEP"/>
    <property type="match status" value="1"/>
</dbReference>
<evidence type="ECO:0000313" key="6">
    <source>
        <dbReference type="WBParaSite" id="DME_0000739701-mRNA-1"/>
    </source>
</evidence>
<evidence type="ECO:0000259" key="2">
    <source>
        <dbReference type="PROSITE" id="PS50186"/>
    </source>
</evidence>
<dbReference type="STRING" id="318479.A0A0N4UIG4"/>
<dbReference type="InterPro" id="IPR036390">
    <property type="entry name" value="WH_DNA-bd_sf"/>
</dbReference>
<dbReference type="Proteomes" id="UP000038040">
    <property type="component" value="Unplaced"/>
</dbReference>
<keyword evidence="5" id="KW-1185">Reference proteome</keyword>
<name>A0A0N4UIG4_DRAME</name>
<dbReference type="EMBL" id="UYYG01001200">
    <property type="protein sequence ID" value="VDN60062.1"/>
    <property type="molecule type" value="Genomic_DNA"/>
</dbReference>
<dbReference type="OrthoDB" id="524326at2759"/>